<dbReference type="Proteomes" id="UP000838412">
    <property type="component" value="Chromosome 4"/>
</dbReference>
<keyword evidence="2" id="KW-0812">Transmembrane</keyword>
<dbReference type="EMBL" id="OV696689">
    <property type="protein sequence ID" value="CAH1263964.1"/>
    <property type="molecule type" value="Genomic_DNA"/>
</dbReference>
<evidence type="ECO:0000256" key="1">
    <source>
        <dbReference type="SAM" id="MobiDB-lite"/>
    </source>
</evidence>
<protein>
    <submittedName>
        <fullName evidence="3">Hypp2809 protein</fullName>
    </submittedName>
</protein>
<feature type="compositionally biased region" description="Polar residues" evidence="1">
    <location>
        <begin position="188"/>
        <end position="197"/>
    </location>
</feature>
<gene>
    <name evidence="3" type="primary">Hypp2809</name>
    <name evidence="3" type="ORF">BLAG_LOCUS18487</name>
</gene>
<evidence type="ECO:0000256" key="2">
    <source>
        <dbReference type="SAM" id="Phobius"/>
    </source>
</evidence>
<evidence type="ECO:0000313" key="3">
    <source>
        <dbReference type="EMBL" id="CAH1263964.1"/>
    </source>
</evidence>
<keyword evidence="4" id="KW-1185">Reference proteome</keyword>
<reference evidence="3" key="1">
    <citation type="submission" date="2022-01" db="EMBL/GenBank/DDBJ databases">
        <authorList>
            <person name="Braso-Vives M."/>
        </authorList>
    </citation>
    <scope>NUCLEOTIDE SEQUENCE</scope>
</reference>
<name>A0A8J9ZXD7_BRALA</name>
<accession>A0A8J9ZXD7</accession>
<sequence>MNQSLIPSGSSDQTFCIPANITSETDNAHGPNTVYIVPIAVTIILPSVLLAAMFCWKKQRATRNNHTARATVNAGVQAMAVCISVDTVAELEEGAETNTNFPQSLPCHETQSTPEATTSFEGMTESGNACATQVAQAEVHHYSNEDVSVHSDEDDEEVLHHQYASAAPPSVPVDDDNDDSPRRESAEMGSTDQSTSQIVDTVHEPGEEHEPYGIAAANAVYQATDYVHYNLSLGNPATLNQCYANANEVEPDSNLPRNSLYGQQLGDYACLDAGRI</sequence>
<feature type="region of interest" description="Disordered" evidence="1">
    <location>
        <begin position="99"/>
        <end position="128"/>
    </location>
</feature>
<evidence type="ECO:0000313" key="4">
    <source>
        <dbReference type="Proteomes" id="UP000838412"/>
    </source>
</evidence>
<feature type="region of interest" description="Disordered" evidence="1">
    <location>
        <begin position="162"/>
        <end position="197"/>
    </location>
</feature>
<keyword evidence="2" id="KW-0472">Membrane</keyword>
<keyword evidence="2" id="KW-1133">Transmembrane helix</keyword>
<dbReference type="AlphaFoldDB" id="A0A8J9ZXD7"/>
<feature type="transmembrane region" description="Helical" evidence="2">
    <location>
        <begin position="35"/>
        <end position="56"/>
    </location>
</feature>
<proteinExistence type="predicted"/>
<dbReference type="OrthoDB" id="10069168at2759"/>
<organism evidence="3 4">
    <name type="scientific">Branchiostoma lanceolatum</name>
    <name type="common">Common lancelet</name>
    <name type="synonym">Amphioxus lanceolatum</name>
    <dbReference type="NCBI Taxonomy" id="7740"/>
    <lineage>
        <taxon>Eukaryota</taxon>
        <taxon>Metazoa</taxon>
        <taxon>Chordata</taxon>
        <taxon>Cephalochordata</taxon>
        <taxon>Leptocardii</taxon>
        <taxon>Amphioxiformes</taxon>
        <taxon>Branchiostomatidae</taxon>
        <taxon>Branchiostoma</taxon>
    </lineage>
</organism>